<protein>
    <recommendedName>
        <fullName evidence="6">Ion-translocating oxidoreductase complex subunit G</fullName>
        <ecNumber evidence="6">7.-.-.-</ecNumber>
    </recommendedName>
    <alternativeName>
        <fullName evidence="6">Rnf electron transport complex subunit G</fullName>
    </alternativeName>
</protein>
<feature type="modified residue" description="FMN phosphoryl threonine" evidence="6">
    <location>
        <position position="190"/>
    </location>
</feature>
<keyword evidence="6" id="KW-1003">Cell membrane</keyword>
<dbReference type="PANTHER" id="PTHR36118">
    <property type="entry name" value="ION-TRANSLOCATING OXIDOREDUCTASE COMPLEX SUBUNIT G"/>
    <property type="match status" value="1"/>
</dbReference>
<evidence type="ECO:0000256" key="2">
    <source>
        <dbReference type="ARBA" id="ARBA00022553"/>
    </source>
</evidence>
<keyword evidence="5 6" id="KW-0249">Electron transport</keyword>
<evidence type="ECO:0000313" key="8">
    <source>
        <dbReference type="EMBL" id="MBK1877550.1"/>
    </source>
</evidence>
<comment type="cofactor">
    <cofactor evidence="6">
        <name>FMN</name>
        <dbReference type="ChEBI" id="CHEBI:58210"/>
    </cofactor>
</comment>
<comment type="subunit">
    <text evidence="6">The complex is composed of six subunits: RnfA, RnfB, RnfC, RnfD, RnfE and RnfG.</text>
</comment>
<gene>
    <name evidence="6" type="primary">rnfG</name>
    <name evidence="8" type="ORF">JIN87_11775</name>
</gene>
<evidence type="ECO:0000256" key="4">
    <source>
        <dbReference type="ARBA" id="ARBA00022643"/>
    </source>
</evidence>
<dbReference type="GO" id="GO:0010181">
    <property type="term" value="F:FMN binding"/>
    <property type="evidence" value="ECO:0007669"/>
    <property type="project" value="InterPro"/>
</dbReference>
<dbReference type="EMBL" id="JAENIL010000019">
    <property type="protein sequence ID" value="MBK1877550.1"/>
    <property type="molecule type" value="Genomic_DNA"/>
</dbReference>
<organism evidence="8 9">
    <name type="scientific">Pelagicoccus mobilis</name>
    <dbReference type="NCBI Taxonomy" id="415221"/>
    <lineage>
        <taxon>Bacteria</taxon>
        <taxon>Pseudomonadati</taxon>
        <taxon>Verrucomicrobiota</taxon>
        <taxon>Opitutia</taxon>
        <taxon>Puniceicoccales</taxon>
        <taxon>Pelagicoccaceae</taxon>
        <taxon>Pelagicoccus</taxon>
    </lineage>
</organism>
<keyword evidence="4 6" id="KW-0288">FMN</keyword>
<keyword evidence="6" id="KW-0472">Membrane</keyword>
<evidence type="ECO:0000256" key="5">
    <source>
        <dbReference type="ARBA" id="ARBA00022982"/>
    </source>
</evidence>
<keyword evidence="6" id="KW-1278">Translocase</keyword>
<dbReference type="RefSeq" id="WP_200355762.1">
    <property type="nucleotide sequence ID" value="NZ_JAENIL010000019.1"/>
</dbReference>
<comment type="function">
    <text evidence="6">Part of a membrane-bound complex that couples electron transfer with translocation of ions across the membrane.</text>
</comment>
<keyword evidence="1 6" id="KW-0813">Transport</keyword>
<keyword evidence="9" id="KW-1185">Reference proteome</keyword>
<dbReference type="HAMAP" id="MF_00479">
    <property type="entry name" value="RsxG_RnfG"/>
    <property type="match status" value="1"/>
</dbReference>
<dbReference type="GO" id="GO:0022900">
    <property type="term" value="P:electron transport chain"/>
    <property type="evidence" value="ECO:0007669"/>
    <property type="project" value="UniProtKB-UniRule"/>
</dbReference>
<keyword evidence="6" id="KW-0812">Transmembrane</keyword>
<evidence type="ECO:0000259" key="7">
    <source>
        <dbReference type="SMART" id="SM00900"/>
    </source>
</evidence>
<dbReference type="SMART" id="SM00900">
    <property type="entry name" value="FMN_bind"/>
    <property type="match status" value="1"/>
</dbReference>
<dbReference type="InterPro" id="IPR010209">
    <property type="entry name" value="Ion_transpt_RnfG/RsxG"/>
</dbReference>
<keyword evidence="2 6" id="KW-0597">Phosphoprotein</keyword>
<comment type="similarity">
    <text evidence="6">Belongs to the RnfG family.</text>
</comment>
<feature type="domain" description="FMN-binding" evidence="7">
    <location>
        <begin position="105"/>
        <end position="207"/>
    </location>
</feature>
<sequence>MSEAPTMPKSSKLITALALIAMMSGLLVAVTFQVTAPRIALNKQKALEKAIFAVLPEATSAGNFLLQDGVLTSLTAEEFSQANVFAGYNDAGELVGIAMEASARGYSDVVRILYAYEPKNQCILGFTVLQSTETPGIGDKIETDADFLKNFDCLDASLNADLSSLANDIITVKNGKKVNAWEIDGISGATITSKAIGNALNQSANAMLPDLAKNQALLEKKGDS</sequence>
<keyword evidence="6" id="KW-1133">Transmembrane helix</keyword>
<evidence type="ECO:0000256" key="1">
    <source>
        <dbReference type="ARBA" id="ARBA00022448"/>
    </source>
</evidence>
<dbReference type="AlphaFoldDB" id="A0A934VR42"/>
<dbReference type="EC" id="7.-.-.-" evidence="6"/>
<name>A0A934VR42_9BACT</name>
<evidence type="ECO:0000313" key="9">
    <source>
        <dbReference type="Proteomes" id="UP000617628"/>
    </source>
</evidence>
<dbReference type="PANTHER" id="PTHR36118:SF1">
    <property type="entry name" value="ION-TRANSLOCATING OXIDOREDUCTASE COMPLEX SUBUNIT G"/>
    <property type="match status" value="1"/>
</dbReference>
<dbReference type="InterPro" id="IPR007329">
    <property type="entry name" value="FMN-bd"/>
</dbReference>
<evidence type="ECO:0000256" key="3">
    <source>
        <dbReference type="ARBA" id="ARBA00022630"/>
    </source>
</evidence>
<dbReference type="PIRSF" id="PIRSF006091">
    <property type="entry name" value="E_trnsport_RnfG"/>
    <property type="match status" value="1"/>
</dbReference>
<comment type="caution">
    <text evidence="8">The sequence shown here is derived from an EMBL/GenBank/DDBJ whole genome shotgun (WGS) entry which is preliminary data.</text>
</comment>
<dbReference type="GO" id="GO:0009055">
    <property type="term" value="F:electron transfer activity"/>
    <property type="evidence" value="ECO:0007669"/>
    <property type="project" value="InterPro"/>
</dbReference>
<keyword evidence="3 6" id="KW-0285">Flavoprotein</keyword>
<dbReference type="GO" id="GO:0005886">
    <property type="term" value="C:plasma membrane"/>
    <property type="evidence" value="ECO:0007669"/>
    <property type="project" value="UniProtKB-SubCell"/>
</dbReference>
<reference evidence="8" key="1">
    <citation type="submission" date="2021-01" db="EMBL/GenBank/DDBJ databases">
        <title>Modified the classification status of verrucomicrobia.</title>
        <authorList>
            <person name="Feng X."/>
        </authorList>
    </citation>
    <scope>NUCLEOTIDE SEQUENCE</scope>
    <source>
        <strain evidence="8">KCTC 13126</strain>
    </source>
</reference>
<proteinExistence type="inferred from homology"/>
<accession>A0A934VR42</accession>
<comment type="subcellular location">
    <subcellularLocation>
        <location evidence="6">Cell membrane</location>
        <topology evidence="6">Single-pass membrane protein</topology>
    </subcellularLocation>
</comment>
<evidence type="ECO:0000256" key="6">
    <source>
        <dbReference type="HAMAP-Rule" id="MF_00479"/>
    </source>
</evidence>
<dbReference type="NCBIfam" id="TIGR01947">
    <property type="entry name" value="rnfG"/>
    <property type="match status" value="1"/>
</dbReference>
<dbReference type="Pfam" id="PF04205">
    <property type="entry name" value="FMN_bind"/>
    <property type="match status" value="1"/>
</dbReference>
<dbReference type="Proteomes" id="UP000617628">
    <property type="component" value="Unassembled WGS sequence"/>
</dbReference>